<feature type="compositionally biased region" description="Basic and acidic residues" evidence="7">
    <location>
        <begin position="810"/>
        <end position="835"/>
    </location>
</feature>
<feature type="region of interest" description="Disordered" evidence="7">
    <location>
        <begin position="875"/>
        <end position="895"/>
    </location>
</feature>
<dbReference type="InterPro" id="IPR011989">
    <property type="entry name" value="ARM-like"/>
</dbReference>
<dbReference type="InterPro" id="IPR002015">
    <property type="entry name" value="Proteasome/cyclosome_rpt"/>
</dbReference>
<dbReference type="STRING" id="1314776.A0A166EYB2"/>
<dbReference type="SUPFAM" id="SSF48371">
    <property type="entry name" value="ARM repeat"/>
    <property type="match status" value="1"/>
</dbReference>
<dbReference type="Pfam" id="PF13646">
    <property type="entry name" value="HEAT_2"/>
    <property type="match status" value="1"/>
</dbReference>
<keyword evidence="11" id="KW-1185">Reference proteome</keyword>
<dbReference type="GO" id="GO:0042176">
    <property type="term" value="P:regulation of protein catabolic process"/>
    <property type="evidence" value="ECO:0007669"/>
    <property type="project" value="UniProtKB-UniRule"/>
</dbReference>
<dbReference type="Proteomes" id="UP000076798">
    <property type="component" value="Unassembled WGS sequence"/>
</dbReference>
<name>A0A166EYB2_9AGAM</name>
<gene>
    <name evidence="10" type="ORF">SISSUDRAFT_1044684</name>
</gene>
<evidence type="ECO:0000256" key="7">
    <source>
        <dbReference type="SAM" id="MobiDB-lite"/>
    </source>
</evidence>
<evidence type="ECO:0000259" key="8">
    <source>
        <dbReference type="Pfam" id="PF18004"/>
    </source>
</evidence>
<evidence type="ECO:0000256" key="5">
    <source>
        <dbReference type="ARBA" id="ARBA00022942"/>
    </source>
</evidence>
<feature type="domain" description="26S proteasome non-ATPase regulatory subunit 1/RPN2 N-terminal" evidence="9">
    <location>
        <begin position="8"/>
        <end position="309"/>
    </location>
</feature>
<dbReference type="Pfam" id="PF18004">
    <property type="entry name" value="RPN2_C"/>
    <property type="match status" value="1"/>
</dbReference>
<dbReference type="Pfam" id="PF21505">
    <property type="entry name" value="RPN2_N"/>
    <property type="match status" value="1"/>
</dbReference>
<proteinExistence type="inferred from homology"/>
<accession>A0A166EYB2</accession>
<sequence length="1011" mass="109539">MAPRTKASAAGILALLLEPEPLLKQHALKALNPLVPQFWVEISEFIAIIEGLYEGDELSQDGRNSAALLASKVYYYLGDYDEALSFALGAGPAFQAERNVLGSEEYIDTVISKAIDQYVGARADDEEGRIQVDPRLQAIIENVFKRCIEFGEYKQAAGIALESHRLDIVARIYSHTKDTEILAYVMEAVLDTGFKLSYRTEVLHFLFPLFPLPTSHSSHIHTIIRLLVSLSDVSVTIGLFSALIPKERLLAYQVAFDLVEGGTQDFLQGLRDALPAGEGADAEVYGKLREILSGEESIKLYLQFLQRNNKVDLLILRNSKDSLDPRSSVYHTALSLQNAFMHSGTASDAFLRQNLEWLAKASNWSKFSATAALGVIHKGNLDHGMELLGPYLPGAEGAGAAGGPYSEGGALYALGLVNAGHGSGRVVETYLIEKLKAANQDPVQHGAALGLGVADMGAGNTEAYDALKETLYTDSAVGGEAAGLAMGLVMLGNPSEERRNEMLLYAHETQHEKIIRGLSVGIAFLYYSRQEEADEVVKDMLADKDPIIRYGGVYTLALAYAGTANNSAIRQLLHIAVSDTSDDVRRAAVTSLAFLLYKNPSQVPRMVQLLSESYNPHVRCGATLALGISCAGTGSQDAVEILEPMTKDPVDFVRQGALTALGMVLVQQSEASSPSLASTRALYQKIISDKHEDPMARFGASLGQGFIDAGGRNVTITLQSRSGTRNMKAIVGMVLFCQFWYWYPLAHCACLAFDPTAIIGLNEDLKAPKFDFISNARPSLFAYPQPTKPPTKETVEKVATAVLSTTAKAKAREKIKKREAEGDLMETDEKTDAKKSPNVSTPKAEDSQESKERSGDISPIAGSMSNLTEVIVVHEGDSKPSQSSKKREPNSEILANFSRVTPSQLSYIAFPTEGRFKPVRAIAPTKTNKTGKNAGTSSNADVIVGGGGILILQDRQLGEEVELIEWHDEDHDVPMDVNLPAPVAQAPAPVVDDGPEAEPPESFEYPFDNDT</sequence>
<evidence type="ECO:0000313" key="10">
    <source>
        <dbReference type="EMBL" id="KZT40082.1"/>
    </source>
</evidence>
<dbReference type="Pfam" id="PF01851">
    <property type="entry name" value="PC_rep"/>
    <property type="match status" value="1"/>
</dbReference>
<evidence type="ECO:0000256" key="2">
    <source>
        <dbReference type="ARBA" id="ARBA00006308"/>
    </source>
</evidence>
<feature type="region of interest" description="Disordered" evidence="7">
    <location>
        <begin position="810"/>
        <end position="861"/>
    </location>
</feature>
<dbReference type="InterPro" id="IPR040623">
    <property type="entry name" value="RPN2_C"/>
</dbReference>
<dbReference type="GO" id="GO:0005634">
    <property type="term" value="C:nucleus"/>
    <property type="evidence" value="ECO:0007669"/>
    <property type="project" value="TreeGrafter"/>
</dbReference>
<dbReference type="Gene3D" id="1.25.10.10">
    <property type="entry name" value="Leucine-rich Repeat Variant"/>
    <property type="match status" value="1"/>
</dbReference>
<evidence type="ECO:0000256" key="1">
    <source>
        <dbReference type="ARBA" id="ARBA00002187"/>
    </source>
</evidence>
<evidence type="ECO:0000256" key="6">
    <source>
        <dbReference type="PIRNR" id="PIRNR015947"/>
    </source>
</evidence>
<dbReference type="PANTHER" id="PTHR10943">
    <property type="entry name" value="26S PROTEASOME NON-ATPASE REGULATORY SUBUNIT"/>
    <property type="match status" value="1"/>
</dbReference>
<keyword evidence="4" id="KW-0677">Repeat</keyword>
<comment type="similarity">
    <text evidence="2 6">Belongs to the proteasome subunit S1 family.</text>
</comment>
<dbReference type="GO" id="GO:0030234">
    <property type="term" value="F:enzyme regulator activity"/>
    <property type="evidence" value="ECO:0007669"/>
    <property type="project" value="UniProtKB-UniRule"/>
</dbReference>
<dbReference type="GO" id="GO:0034515">
    <property type="term" value="C:proteasome storage granule"/>
    <property type="evidence" value="ECO:0007669"/>
    <property type="project" value="TreeGrafter"/>
</dbReference>
<evidence type="ECO:0000259" key="9">
    <source>
        <dbReference type="Pfam" id="PF21505"/>
    </source>
</evidence>
<feature type="compositionally biased region" description="Basic and acidic residues" evidence="7">
    <location>
        <begin position="843"/>
        <end position="855"/>
    </location>
</feature>
<evidence type="ECO:0000313" key="11">
    <source>
        <dbReference type="Proteomes" id="UP000076798"/>
    </source>
</evidence>
<dbReference type="InterPro" id="IPR016642">
    <property type="entry name" value="26S_Psome_Rpn2"/>
</dbReference>
<dbReference type="EMBL" id="KV428037">
    <property type="protein sequence ID" value="KZT40082.1"/>
    <property type="molecule type" value="Genomic_DNA"/>
</dbReference>
<dbReference type="GO" id="GO:0008540">
    <property type="term" value="C:proteasome regulatory particle, base subcomplex"/>
    <property type="evidence" value="ECO:0007669"/>
    <property type="project" value="UniProtKB-UniRule"/>
</dbReference>
<dbReference type="GO" id="GO:0043161">
    <property type="term" value="P:proteasome-mediated ubiquitin-dependent protein catabolic process"/>
    <property type="evidence" value="ECO:0007669"/>
    <property type="project" value="TreeGrafter"/>
</dbReference>
<organism evidence="10 11">
    <name type="scientific">Sistotremastrum suecicum HHB10207 ss-3</name>
    <dbReference type="NCBI Taxonomy" id="1314776"/>
    <lineage>
        <taxon>Eukaryota</taxon>
        <taxon>Fungi</taxon>
        <taxon>Dikarya</taxon>
        <taxon>Basidiomycota</taxon>
        <taxon>Agaricomycotina</taxon>
        <taxon>Agaricomycetes</taxon>
        <taxon>Sistotremastrales</taxon>
        <taxon>Sistotremastraceae</taxon>
        <taxon>Sistotremastrum</taxon>
    </lineage>
</organism>
<evidence type="ECO:0000256" key="4">
    <source>
        <dbReference type="ARBA" id="ARBA00022737"/>
    </source>
</evidence>
<dbReference type="InterPro" id="IPR048570">
    <property type="entry name" value="PSMD1_RPN2_N"/>
</dbReference>
<feature type="compositionally biased region" description="Acidic residues" evidence="7">
    <location>
        <begin position="993"/>
        <end position="1011"/>
    </location>
</feature>
<dbReference type="InterPro" id="IPR016024">
    <property type="entry name" value="ARM-type_fold"/>
</dbReference>
<feature type="region of interest" description="Disordered" evidence="7">
    <location>
        <begin position="985"/>
        <end position="1011"/>
    </location>
</feature>
<dbReference type="FunFam" id="1.25.10.10:FF:000017">
    <property type="entry name" value="26S proteasome non-ATPase regulatory subunit 1"/>
    <property type="match status" value="1"/>
</dbReference>
<comment type="function">
    <text evidence="1 6">Acts as a regulatory subunit of the 26S proteasome which is involved in the ATP-dependent degradation of ubiquitinated proteins.</text>
</comment>
<dbReference type="OrthoDB" id="261572at2759"/>
<reference evidence="10 11" key="1">
    <citation type="journal article" date="2016" name="Mol. Biol. Evol.">
        <title>Comparative Genomics of Early-Diverging Mushroom-Forming Fungi Provides Insights into the Origins of Lignocellulose Decay Capabilities.</title>
        <authorList>
            <person name="Nagy L.G."/>
            <person name="Riley R."/>
            <person name="Tritt A."/>
            <person name="Adam C."/>
            <person name="Daum C."/>
            <person name="Floudas D."/>
            <person name="Sun H."/>
            <person name="Yadav J.S."/>
            <person name="Pangilinan J."/>
            <person name="Larsson K.H."/>
            <person name="Matsuura K."/>
            <person name="Barry K."/>
            <person name="Labutti K."/>
            <person name="Kuo R."/>
            <person name="Ohm R.A."/>
            <person name="Bhattacharya S.S."/>
            <person name="Shirouzu T."/>
            <person name="Yoshinaga Y."/>
            <person name="Martin F.M."/>
            <person name="Grigoriev I.V."/>
            <person name="Hibbett D.S."/>
        </authorList>
    </citation>
    <scope>NUCLEOTIDE SEQUENCE [LARGE SCALE GENOMIC DNA]</scope>
    <source>
        <strain evidence="10 11">HHB10207 ss-3</strain>
    </source>
</reference>
<evidence type="ECO:0000256" key="3">
    <source>
        <dbReference type="ARBA" id="ARBA00015684"/>
    </source>
</evidence>
<dbReference type="PIRSF" id="PIRSF015947">
    <property type="entry name" value="26S_Psome_Rpn2"/>
    <property type="match status" value="1"/>
</dbReference>
<feature type="domain" description="26S proteasome regulatory subunit RPN2 C-terminal" evidence="8">
    <location>
        <begin position="756"/>
        <end position="921"/>
    </location>
</feature>
<dbReference type="PANTHER" id="PTHR10943:SF2">
    <property type="entry name" value="26S PROTEASOME NON-ATPASE REGULATORY SUBUNIT 1"/>
    <property type="match status" value="1"/>
</dbReference>
<protein>
    <recommendedName>
        <fullName evidence="3 6">26S proteasome regulatory subunit RPN2</fullName>
    </recommendedName>
</protein>
<dbReference type="AlphaFoldDB" id="A0A166EYB2"/>
<keyword evidence="5 6" id="KW-0647">Proteasome</keyword>